<accession>A0A4C1VUG0</accession>
<dbReference type="EMBL" id="BGZK01000417">
    <property type="protein sequence ID" value="GBP42371.1"/>
    <property type="molecule type" value="Genomic_DNA"/>
</dbReference>
<keyword evidence="2" id="KW-1133">Transmembrane helix</keyword>
<evidence type="ECO:0000313" key="4">
    <source>
        <dbReference type="Proteomes" id="UP000299102"/>
    </source>
</evidence>
<sequence length="150" mass="16708">MRSLFPYKSQGSLHIGILRALHGMDLMTYDFSTGPPSRSHLRRASGTRDHHNRISDRIIAITIRLMFASHQRRARRASRPCPAVTRGRDSTRDLGQPPSSFVPSLESAIASDLDAVFGLFFFSLFALGASLCARRASGLMGRAIDMRRSY</sequence>
<evidence type="ECO:0000256" key="1">
    <source>
        <dbReference type="SAM" id="MobiDB-lite"/>
    </source>
</evidence>
<name>A0A4C1VUG0_EUMVA</name>
<keyword evidence="4" id="KW-1185">Reference proteome</keyword>
<feature type="region of interest" description="Disordered" evidence="1">
    <location>
        <begin position="73"/>
        <end position="99"/>
    </location>
</feature>
<proteinExistence type="predicted"/>
<feature type="transmembrane region" description="Helical" evidence="2">
    <location>
        <begin position="115"/>
        <end position="133"/>
    </location>
</feature>
<gene>
    <name evidence="3" type="ORF">EVAR_30004_1</name>
</gene>
<keyword evidence="2" id="KW-0812">Transmembrane</keyword>
<keyword evidence="2" id="KW-0472">Membrane</keyword>
<evidence type="ECO:0000256" key="2">
    <source>
        <dbReference type="SAM" id="Phobius"/>
    </source>
</evidence>
<dbReference type="AlphaFoldDB" id="A0A4C1VUG0"/>
<organism evidence="3 4">
    <name type="scientific">Eumeta variegata</name>
    <name type="common">Bagworm moth</name>
    <name type="synonym">Eumeta japonica</name>
    <dbReference type="NCBI Taxonomy" id="151549"/>
    <lineage>
        <taxon>Eukaryota</taxon>
        <taxon>Metazoa</taxon>
        <taxon>Ecdysozoa</taxon>
        <taxon>Arthropoda</taxon>
        <taxon>Hexapoda</taxon>
        <taxon>Insecta</taxon>
        <taxon>Pterygota</taxon>
        <taxon>Neoptera</taxon>
        <taxon>Endopterygota</taxon>
        <taxon>Lepidoptera</taxon>
        <taxon>Glossata</taxon>
        <taxon>Ditrysia</taxon>
        <taxon>Tineoidea</taxon>
        <taxon>Psychidae</taxon>
        <taxon>Oiketicinae</taxon>
        <taxon>Eumeta</taxon>
    </lineage>
</organism>
<reference evidence="3 4" key="1">
    <citation type="journal article" date="2019" name="Commun. Biol.">
        <title>The bagworm genome reveals a unique fibroin gene that provides high tensile strength.</title>
        <authorList>
            <person name="Kono N."/>
            <person name="Nakamura H."/>
            <person name="Ohtoshi R."/>
            <person name="Tomita M."/>
            <person name="Numata K."/>
            <person name="Arakawa K."/>
        </authorList>
    </citation>
    <scope>NUCLEOTIDE SEQUENCE [LARGE SCALE GENOMIC DNA]</scope>
</reference>
<dbReference type="Proteomes" id="UP000299102">
    <property type="component" value="Unassembled WGS sequence"/>
</dbReference>
<evidence type="ECO:0000313" key="3">
    <source>
        <dbReference type="EMBL" id="GBP42371.1"/>
    </source>
</evidence>
<protein>
    <submittedName>
        <fullName evidence="3">Uncharacterized protein</fullName>
    </submittedName>
</protein>
<comment type="caution">
    <text evidence="3">The sequence shown here is derived from an EMBL/GenBank/DDBJ whole genome shotgun (WGS) entry which is preliminary data.</text>
</comment>